<dbReference type="InterPro" id="IPR018275">
    <property type="entry name" value="Ribosomal_bS18_CS"/>
</dbReference>
<sequence length="76" mass="8969">MAFQSRRKYCYFKENAITEVDYKDIKLLKRFVTDQGKIMPRRVTGTSAKMHRKLVRAIKRARNIALMPFNNVSTES</sequence>
<dbReference type="PANTHER" id="PTHR13479:SF40">
    <property type="entry name" value="SMALL RIBOSOMAL SUBUNIT PROTEIN BS18M"/>
    <property type="match status" value="1"/>
</dbReference>
<evidence type="ECO:0000313" key="4">
    <source>
        <dbReference type="EMBL" id="SVA82609.1"/>
    </source>
</evidence>
<reference evidence="4" key="1">
    <citation type="submission" date="2018-05" db="EMBL/GenBank/DDBJ databases">
        <authorList>
            <person name="Lanie J.A."/>
            <person name="Ng W.-L."/>
            <person name="Kazmierczak K.M."/>
            <person name="Andrzejewski T.M."/>
            <person name="Davidsen T.M."/>
            <person name="Wayne K.J."/>
            <person name="Tettelin H."/>
            <person name="Glass J.I."/>
            <person name="Rusch D."/>
            <person name="Podicherti R."/>
            <person name="Tsui H.-C.T."/>
            <person name="Winkler M.E."/>
        </authorList>
    </citation>
    <scope>NUCLEOTIDE SEQUENCE</scope>
</reference>
<dbReference type="InterPro" id="IPR001648">
    <property type="entry name" value="Ribosomal_bS18"/>
</dbReference>
<accession>A0A381Z088</accession>
<dbReference type="SUPFAM" id="SSF46911">
    <property type="entry name" value="Ribosomal protein S18"/>
    <property type="match status" value="1"/>
</dbReference>
<dbReference type="NCBIfam" id="TIGR00165">
    <property type="entry name" value="S18"/>
    <property type="match status" value="1"/>
</dbReference>
<keyword evidence="3" id="KW-0687">Ribonucleoprotein</keyword>
<dbReference type="PROSITE" id="PS00057">
    <property type="entry name" value="RIBOSOMAL_S18"/>
    <property type="match status" value="1"/>
</dbReference>
<dbReference type="HAMAP" id="MF_00270">
    <property type="entry name" value="Ribosomal_bS18"/>
    <property type="match status" value="1"/>
</dbReference>
<dbReference type="AlphaFoldDB" id="A0A381Z088"/>
<dbReference type="InterPro" id="IPR036870">
    <property type="entry name" value="Ribosomal_bS18_sf"/>
</dbReference>
<keyword evidence="2" id="KW-0689">Ribosomal protein</keyword>
<dbReference type="GO" id="GO:0070181">
    <property type="term" value="F:small ribosomal subunit rRNA binding"/>
    <property type="evidence" value="ECO:0007669"/>
    <property type="project" value="TreeGrafter"/>
</dbReference>
<evidence type="ECO:0008006" key="5">
    <source>
        <dbReference type="Google" id="ProtNLM"/>
    </source>
</evidence>
<dbReference type="GO" id="GO:0022627">
    <property type="term" value="C:cytosolic small ribosomal subunit"/>
    <property type="evidence" value="ECO:0007669"/>
    <property type="project" value="TreeGrafter"/>
</dbReference>
<evidence type="ECO:0000256" key="1">
    <source>
        <dbReference type="ARBA" id="ARBA00005589"/>
    </source>
</evidence>
<gene>
    <name evidence="4" type="ORF">METZ01_LOCUS135463</name>
</gene>
<evidence type="ECO:0000256" key="3">
    <source>
        <dbReference type="ARBA" id="ARBA00023274"/>
    </source>
</evidence>
<dbReference type="PRINTS" id="PR00974">
    <property type="entry name" value="RIBOSOMALS18"/>
</dbReference>
<dbReference type="Gene3D" id="4.10.640.10">
    <property type="entry name" value="Ribosomal protein S18"/>
    <property type="match status" value="1"/>
</dbReference>
<evidence type="ECO:0000256" key="2">
    <source>
        <dbReference type="ARBA" id="ARBA00022980"/>
    </source>
</evidence>
<dbReference type="GO" id="GO:0006412">
    <property type="term" value="P:translation"/>
    <property type="evidence" value="ECO:0007669"/>
    <property type="project" value="InterPro"/>
</dbReference>
<name>A0A381Z088_9ZZZZ</name>
<comment type="similarity">
    <text evidence="1">Belongs to the bacterial ribosomal protein bS18 family.</text>
</comment>
<dbReference type="GO" id="GO:0003735">
    <property type="term" value="F:structural constituent of ribosome"/>
    <property type="evidence" value="ECO:0007669"/>
    <property type="project" value="InterPro"/>
</dbReference>
<protein>
    <recommendedName>
        <fullName evidence="5">30S ribosomal protein S18</fullName>
    </recommendedName>
</protein>
<organism evidence="4">
    <name type="scientific">marine metagenome</name>
    <dbReference type="NCBI Taxonomy" id="408172"/>
    <lineage>
        <taxon>unclassified sequences</taxon>
        <taxon>metagenomes</taxon>
        <taxon>ecological metagenomes</taxon>
    </lineage>
</organism>
<dbReference type="Pfam" id="PF01084">
    <property type="entry name" value="Ribosomal_S18"/>
    <property type="match status" value="1"/>
</dbReference>
<dbReference type="PANTHER" id="PTHR13479">
    <property type="entry name" value="30S RIBOSOMAL PROTEIN S18"/>
    <property type="match status" value="1"/>
</dbReference>
<proteinExistence type="inferred from homology"/>
<dbReference type="EMBL" id="UINC01019503">
    <property type="protein sequence ID" value="SVA82609.1"/>
    <property type="molecule type" value="Genomic_DNA"/>
</dbReference>